<dbReference type="PANTHER" id="PTHR33609">
    <property type="entry name" value="LOW CALCIUM RESPONSE LOCUS PROTEIN S"/>
    <property type="match status" value="1"/>
</dbReference>
<evidence type="ECO:0000313" key="3">
    <source>
        <dbReference type="EMBL" id="MCP1677187.1"/>
    </source>
</evidence>
<proteinExistence type="inferred from homology"/>
<comment type="caution">
    <text evidence="3">The sequence shown here is derived from an EMBL/GenBank/DDBJ whole genome shotgun (WGS) entry which is preliminary data.</text>
</comment>
<accession>A0AAE3GBE2</accession>
<keyword evidence="4" id="KW-1185">Reference proteome</keyword>
<name>A0AAE3GBE2_9GAMM</name>
<sequence length="88" mass="10242">MRKSRFSESQIVQTLKQVEGGRKVKDICRELGISDATYYQWKSKYGGMEAADIRRLKELEEENARLKRMYADLALENTALKDVITKKL</sequence>
<dbReference type="Pfam" id="PF01527">
    <property type="entry name" value="HTH_Tnp_1"/>
    <property type="match status" value="1"/>
</dbReference>
<comment type="similarity">
    <text evidence="1">Belongs to the transposase 8 family.</text>
</comment>
<dbReference type="PANTHER" id="PTHR33609:SF5">
    <property type="entry name" value="LOW CALCIUM RESPONSE LOCUS PROTEIN S"/>
    <property type="match status" value="1"/>
</dbReference>
<dbReference type="SUPFAM" id="SSF46689">
    <property type="entry name" value="Homeodomain-like"/>
    <property type="match status" value="1"/>
</dbReference>
<evidence type="ECO:0000313" key="4">
    <source>
        <dbReference type="Proteomes" id="UP001205843"/>
    </source>
</evidence>
<dbReference type="GO" id="GO:0003677">
    <property type="term" value="F:DNA binding"/>
    <property type="evidence" value="ECO:0007669"/>
    <property type="project" value="InterPro"/>
</dbReference>
<dbReference type="EMBL" id="JALJXV010000015">
    <property type="protein sequence ID" value="MCP1677187.1"/>
    <property type="molecule type" value="Genomic_DNA"/>
</dbReference>
<protein>
    <submittedName>
        <fullName evidence="3">Transposase</fullName>
    </submittedName>
</protein>
<dbReference type="AlphaFoldDB" id="A0AAE3GBE2"/>
<dbReference type="InterPro" id="IPR002514">
    <property type="entry name" value="Transposase_8"/>
</dbReference>
<reference evidence="3" key="1">
    <citation type="submission" date="2022-03" db="EMBL/GenBank/DDBJ databases">
        <title>Genomic Encyclopedia of Type Strains, Phase III (KMG-III): the genomes of soil and plant-associated and newly described type strains.</title>
        <authorList>
            <person name="Whitman W."/>
        </authorList>
    </citation>
    <scope>NUCLEOTIDE SEQUENCE</scope>
    <source>
        <strain evidence="3">ANL 6-2</strain>
    </source>
</reference>
<dbReference type="Proteomes" id="UP001205843">
    <property type="component" value="Unassembled WGS sequence"/>
</dbReference>
<evidence type="ECO:0000256" key="1">
    <source>
        <dbReference type="ARBA" id="ARBA00009964"/>
    </source>
</evidence>
<dbReference type="InterPro" id="IPR052546">
    <property type="entry name" value="Transposase_8_domain"/>
</dbReference>
<dbReference type="Gene3D" id="1.10.10.60">
    <property type="entry name" value="Homeodomain-like"/>
    <property type="match status" value="1"/>
</dbReference>
<keyword evidence="2" id="KW-0175">Coiled coil</keyword>
<evidence type="ECO:0000256" key="2">
    <source>
        <dbReference type="SAM" id="Coils"/>
    </source>
</evidence>
<gene>
    <name evidence="3" type="ORF">J2T57_004364</name>
</gene>
<dbReference type="GO" id="GO:0006313">
    <property type="term" value="P:DNA transposition"/>
    <property type="evidence" value="ECO:0007669"/>
    <property type="project" value="InterPro"/>
</dbReference>
<dbReference type="InterPro" id="IPR009057">
    <property type="entry name" value="Homeodomain-like_sf"/>
</dbReference>
<dbReference type="GO" id="GO:0004803">
    <property type="term" value="F:transposase activity"/>
    <property type="evidence" value="ECO:0007669"/>
    <property type="project" value="InterPro"/>
</dbReference>
<feature type="coiled-coil region" evidence="2">
    <location>
        <begin position="49"/>
        <end position="76"/>
    </location>
</feature>
<organism evidence="3 4">
    <name type="scientific">Natronocella acetinitrilica</name>
    <dbReference type="NCBI Taxonomy" id="414046"/>
    <lineage>
        <taxon>Bacteria</taxon>
        <taxon>Pseudomonadati</taxon>
        <taxon>Pseudomonadota</taxon>
        <taxon>Gammaproteobacteria</taxon>
        <taxon>Chromatiales</taxon>
        <taxon>Ectothiorhodospiraceae</taxon>
        <taxon>Natronocella</taxon>
    </lineage>
</organism>